<evidence type="ECO:0000313" key="2">
    <source>
        <dbReference type="EMBL" id="RDX43212.1"/>
    </source>
</evidence>
<sequence>MRVSILFSIRSFNTQPFRSRSMIQLESRTDRSSQCITNTNPGCSACQPVFISATPASVDATLPVTTHSCGLLDSFHAARVSSHSTLAAHRKPEPGRVPPMSSHDPSLRHISP</sequence>
<dbReference type="Proteomes" id="UP000256964">
    <property type="component" value="Unassembled WGS sequence"/>
</dbReference>
<protein>
    <submittedName>
        <fullName evidence="2">Uncharacterized protein</fullName>
    </submittedName>
</protein>
<accession>A0A371CSF2</accession>
<evidence type="ECO:0000256" key="1">
    <source>
        <dbReference type="SAM" id="MobiDB-lite"/>
    </source>
</evidence>
<keyword evidence="3" id="KW-1185">Reference proteome</keyword>
<dbReference type="EMBL" id="KZ857468">
    <property type="protein sequence ID" value="RDX43212.1"/>
    <property type="molecule type" value="Genomic_DNA"/>
</dbReference>
<evidence type="ECO:0000313" key="3">
    <source>
        <dbReference type="Proteomes" id="UP000256964"/>
    </source>
</evidence>
<gene>
    <name evidence="2" type="ORF">OH76DRAFT_1231405</name>
</gene>
<name>A0A371CSF2_9APHY</name>
<dbReference type="AlphaFoldDB" id="A0A371CSF2"/>
<organism evidence="2 3">
    <name type="scientific">Lentinus brumalis</name>
    <dbReference type="NCBI Taxonomy" id="2498619"/>
    <lineage>
        <taxon>Eukaryota</taxon>
        <taxon>Fungi</taxon>
        <taxon>Dikarya</taxon>
        <taxon>Basidiomycota</taxon>
        <taxon>Agaricomycotina</taxon>
        <taxon>Agaricomycetes</taxon>
        <taxon>Polyporales</taxon>
        <taxon>Polyporaceae</taxon>
        <taxon>Lentinus</taxon>
    </lineage>
</organism>
<feature type="region of interest" description="Disordered" evidence="1">
    <location>
        <begin position="82"/>
        <end position="112"/>
    </location>
</feature>
<reference evidence="2 3" key="1">
    <citation type="journal article" date="2018" name="Biotechnol. Biofuels">
        <title>Integrative visual omics of the white-rot fungus Polyporus brumalis exposes the biotechnological potential of its oxidative enzymes for delignifying raw plant biomass.</title>
        <authorList>
            <person name="Miyauchi S."/>
            <person name="Rancon A."/>
            <person name="Drula E."/>
            <person name="Hage H."/>
            <person name="Chaduli D."/>
            <person name="Favel A."/>
            <person name="Grisel S."/>
            <person name="Henrissat B."/>
            <person name="Herpoel-Gimbert I."/>
            <person name="Ruiz-Duenas F.J."/>
            <person name="Chevret D."/>
            <person name="Hainaut M."/>
            <person name="Lin J."/>
            <person name="Wang M."/>
            <person name="Pangilinan J."/>
            <person name="Lipzen A."/>
            <person name="Lesage-Meessen L."/>
            <person name="Navarro D."/>
            <person name="Riley R."/>
            <person name="Grigoriev I.V."/>
            <person name="Zhou S."/>
            <person name="Raouche S."/>
            <person name="Rosso M.N."/>
        </authorList>
    </citation>
    <scope>NUCLEOTIDE SEQUENCE [LARGE SCALE GENOMIC DNA]</scope>
    <source>
        <strain evidence="2 3">BRFM 1820</strain>
    </source>
</reference>
<proteinExistence type="predicted"/>